<feature type="transmembrane region" description="Helical" evidence="1">
    <location>
        <begin position="167"/>
        <end position="185"/>
    </location>
</feature>
<feature type="transmembrane region" description="Helical" evidence="1">
    <location>
        <begin position="102"/>
        <end position="123"/>
    </location>
</feature>
<feature type="transmembrane region" description="Helical" evidence="1">
    <location>
        <begin position="450"/>
        <end position="468"/>
    </location>
</feature>
<keyword evidence="1" id="KW-1133">Transmembrane helix</keyword>
<dbReference type="RefSeq" id="WP_314014636.1">
    <property type="nucleotide sequence ID" value="NZ_JAVTTP010000001.1"/>
</dbReference>
<comment type="caution">
    <text evidence="2">The sequence shown here is derived from an EMBL/GenBank/DDBJ whole genome shotgun (WGS) entry which is preliminary data.</text>
</comment>
<feature type="transmembrane region" description="Helical" evidence="1">
    <location>
        <begin position="347"/>
        <end position="368"/>
    </location>
</feature>
<accession>A0ABU3L731</accession>
<proteinExistence type="predicted"/>
<evidence type="ECO:0000313" key="3">
    <source>
        <dbReference type="Proteomes" id="UP001250656"/>
    </source>
</evidence>
<feature type="transmembrane region" description="Helical" evidence="1">
    <location>
        <begin position="205"/>
        <end position="225"/>
    </location>
</feature>
<keyword evidence="1" id="KW-0812">Transmembrane</keyword>
<evidence type="ECO:0000313" key="2">
    <source>
        <dbReference type="EMBL" id="MDT7828984.1"/>
    </source>
</evidence>
<gene>
    <name evidence="2" type="ORF">RQM65_09950</name>
</gene>
<feature type="transmembrane region" description="Helical" evidence="1">
    <location>
        <begin position="23"/>
        <end position="50"/>
    </location>
</feature>
<feature type="transmembrane region" description="Helical" evidence="1">
    <location>
        <begin position="301"/>
        <end position="326"/>
    </location>
</feature>
<dbReference type="Proteomes" id="UP001250656">
    <property type="component" value="Unassembled WGS sequence"/>
</dbReference>
<reference evidence="2 3" key="1">
    <citation type="submission" date="2023-09" db="EMBL/GenBank/DDBJ databases">
        <title>Novel taxa isolated from Blanes Bay.</title>
        <authorList>
            <person name="Rey-Velasco X."/>
            <person name="Lucena T."/>
        </authorList>
    </citation>
    <scope>NUCLEOTIDE SEQUENCE [LARGE SCALE GENOMIC DNA]</scope>
    <source>
        <strain evidence="2 3">S334</strain>
    </source>
</reference>
<dbReference type="EMBL" id="JAVTTP010000001">
    <property type="protein sequence ID" value="MDT7828984.1"/>
    <property type="molecule type" value="Genomic_DNA"/>
</dbReference>
<feature type="transmembrane region" description="Helical" evidence="1">
    <location>
        <begin position="62"/>
        <end position="81"/>
    </location>
</feature>
<dbReference type="Pfam" id="PF18940">
    <property type="entry name" value="DUF5687"/>
    <property type="match status" value="1"/>
</dbReference>
<keyword evidence="1" id="KW-0472">Membrane</keyword>
<feature type="transmembrane region" description="Helical" evidence="1">
    <location>
        <begin position="374"/>
        <end position="399"/>
    </location>
</feature>
<protein>
    <submittedName>
        <fullName evidence="2">DUF5687 family protein</fullName>
    </submittedName>
</protein>
<feature type="transmembrane region" description="Helical" evidence="1">
    <location>
        <begin position="420"/>
        <end position="444"/>
    </location>
</feature>
<feature type="transmembrane region" description="Helical" evidence="1">
    <location>
        <begin position="275"/>
        <end position="295"/>
    </location>
</feature>
<organism evidence="2 3">
    <name type="scientific">Pricia mediterranea</name>
    <dbReference type="NCBI Taxonomy" id="3076079"/>
    <lineage>
        <taxon>Bacteria</taxon>
        <taxon>Pseudomonadati</taxon>
        <taxon>Bacteroidota</taxon>
        <taxon>Flavobacteriia</taxon>
        <taxon>Flavobacteriales</taxon>
        <taxon>Flavobacteriaceae</taxon>
        <taxon>Pricia</taxon>
    </lineage>
</organism>
<keyword evidence="3" id="KW-1185">Reference proteome</keyword>
<name>A0ABU3L731_9FLAO</name>
<sequence>MLKHFLNLQWKSFFRAASFKTNLILKIFMGFMALYFMVVFLSMGVGAFYLIEKSGWGDPLLIVNQFLIYYLAGDLGFRYALQKMPITNIKPLLYLPIKKVQIVRYSLGKTVVSFFNLAHAFFFVPFSVVLLIEGYAPLGVIGWHLGILALIYCNNFLNVLLNNKDSILIPLAIVFALLGISQYYGYFDITRLTAPFFEALYEIPWMALLPWALLIGLYTAAFNYFKKNMYLDAGLAQKKTEAKSEDFSWLDRFGNLGVFLKNDIRLIKRNKRSKTTVLTSVFFLFYGLLFFTGAIETYDGPIWKIFAGIFISGGFLFTFGQFVPSWDSSYYPLMMSQNIKYRDYLNSKWYLVTIATLVSTILALPYLYFGWGAYLAVLVGAIYNMGVNSYLVLWGGAYIKTPIDLTSNKRAFGDKQSFNLKTMLLTIPKLLLPLLVYGLGHYLINPAAGYIFVVLAGLAGFTFKSFVFKQIEKVYKKEKYKTLLAYKQTS</sequence>
<feature type="transmembrane region" description="Helical" evidence="1">
    <location>
        <begin position="135"/>
        <end position="155"/>
    </location>
</feature>
<dbReference type="InterPro" id="IPR043742">
    <property type="entry name" value="DUF5687"/>
</dbReference>
<evidence type="ECO:0000256" key="1">
    <source>
        <dbReference type="SAM" id="Phobius"/>
    </source>
</evidence>